<feature type="compositionally biased region" description="Basic residues" evidence="1">
    <location>
        <begin position="62"/>
        <end position="71"/>
    </location>
</feature>
<name>A0A804LTQ7_MAIZE</name>
<proteinExistence type="predicted"/>
<dbReference type="CDD" id="cd23700">
    <property type="entry name" value="At3g51010"/>
    <property type="match status" value="1"/>
</dbReference>
<dbReference type="Gramene" id="Zm00001eb035810_T001">
    <property type="protein sequence ID" value="Zm00001eb035810_P001"/>
    <property type="gene ID" value="Zm00001eb035810"/>
</dbReference>
<dbReference type="EnsemblPlants" id="Zm00001eb035810_T001">
    <property type="protein sequence ID" value="Zm00001eb035810_P001"/>
    <property type="gene ID" value="Zm00001eb035810"/>
</dbReference>
<evidence type="ECO:0000313" key="2">
    <source>
        <dbReference type="EnsemblPlants" id="Zm00001eb035810_P001"/>
    </source>
</evidence>
<accession>A0A804LTQ7</accession>
<organism evidence="2 3">
    <name type="scientific">Zea mays</name>
    <name type="common">Maize</name>
    <dbReference type="NCBI Taxonomy" id="4577"/>
    <lineage>
        <taxon>Eukaryota</taxon>
        <taxon>Viridiplantae</taxon>
        <taxon>Streptophyta</taxon>
        <taxon>Embryophyta</taxon>
        <taxon>Tracheophyta</taxon>
        <taxon>Spermatophyta</taxon>
        <taxon>Magnoliopsida</taxon>
        <taxon>Liliopsida</taxon>
        <taxon>Poales</taxon>
        <taxon>Poaceae</taxon>
        <taxon>PACMAD clade</taxon>
        <taxon>Panicoideae</taxon>
        <taxon>Andropogonodae</taxon>
        <taxon>Andropogoneae</taxon>
        <taxon>Tripsacinae</taxon>
        <taxon>Zea</taxon>
    </lineage>
</organism>
<evidence type="ECO:0000256" key="1">
    <source>
        <dbReference type="SAM" id="MobiDB-lite"/>
    </source>
</evidence>
<evidence type="ECO:0000313" key="3">
    <source>
        <dbReference type="Proteomes" id="UP000007305"/>
    </source>
</evidence>
<dbReference type="InParanoid" id="A0A804LTQ7"/>
<sequence length="186" mass="20855">MLGRAGGRAADCAVAAAHSGGSGAAGEQLCGWSLAAACPYYWVKCKPDEPIPVSQPNQGSVRGRKEKKQIKQRRDFIMAEKKRRAQYSAAVKRNEAERTERKMAAVARERAWPHGQQGRRGSSDKVAKTTWRDVSYHITKINMYKDGRHVQDMLKHQRLHKAALLGLTDSLSRSNITMILLRWSNQ</sequence>
<dbReference type="PANTHER" id="PTHR36767">
    <property type="entry name" value="OS05G0126200 PROTEIN"/>
    <property type="match status" value="1"/>
</dbReference>
<dbReference type="PANTHER" id="PTHR36767:SF1">
    <property type="entry name" value="OS05G0126200 PROTEIN"/>
    <property type="match status" value="1"/>
</dbReference>
<reference evidence="3" key="1">
    <citation type="submission" date="2015-12" db="EMBL/GenBank/DDBJ databases">
        <title>Update maize B73 reference genome by single molecule sequencing technologies.</title>
        <authorList>
            <consortium name="Maize Genome Sequencing Project"/>
            <person name="Ware D."/>
        </authorList>
    </citation>
    <scope>NUCLEOTIDE SEQUENCE [LARGE SCALE GENOMIC DNA]</scope>
    <source>
        <strain evidence="3">cv. B73</strain>
    </source>
</reference>
<keyword evidence="3" id="KW-1185">Reference proteome</keyword>
<dbReference type="AlphaFoldDB" id="A0A804LTQ7"/>
<feature type="region of interest" description="Disordered" evidence="1">
    <location>
        <begin position="107"/>
        <end position="126"/>
    </location>
</feature>
<reference evidence="2" key="3">
    <citation type="submission" date="2021-05" db="UniProtKB">
        <authorList>
            <consortium name="EnsemblPlants"/>
        </authorList>
    </citation>
    <scope>IDENTIFICATION</scope>
    <source>
        <strain evidence="2">cv. B73</strain>
    </source>
</reference>
<dbReference type="Proteomes" id="UP000007305">
    <property type="component" value="Chromosome 1"/>
</dbReference>
<reference evidence="2" key="2">
    <citation type="submission" date="2019-07" db="EMBL/GenBank/DDBJ databases">
        <authorList>
            <person name="Seetharam A."/>
            <person name="Woodhouse M."/>
            <person name="Cannon E."/>
        </authorList>
    </citation>
    <scope>NUCLEOTIDE SEQUENCE [LARGE SCALE GENOMIC DNA]</scope>
    <source>
        <strain evidence="2">cv. B73</strain>
    </source>
</reference>
<feature type="region of interest" description="Disordered" evidence="1">
    <location>
        <begin position="51"/>
        <end position="71"/>
    </location>
</feature>
<protein>
    <submittedName>
        <fullName evidence="2">Uncharacterized protein</fullName>
    </submittedName>
</protein>